<evidence type="ECO:0000313" key="2">
    <source>
        <dbReference type="EMBL" id="MTU68591.1"/>
    </source>
</evidence>
<feature type="transmembrane region" description="Helical" evidence="1">
    <location>
        <begin position="313"/>
        <end position="333"/>
    </location>
</feature>
<dbReference type="Pfam" id="PF14897">
    <property type="entry name" value="EpsG"/>
    <property type="match status" value="1"/>
</dbReference>
<dbReference type="AlphaFoldDB" id="A0AA43W3P6"/>
<evidence type="ECO:0000256" key="1">
    <source>
        <dbReference type="SAM" id="Phobius"/>
    </source>
</evidence>
<feature type="transmembrane region" description="Helical" evidence="1">
    <location>
        <begin position="170"/>
        <end position="197"/>
    </location>
</feature>
<feature type="transmembrane region" description="Helical" evidence="1">
    <location>
        <begin position="287"/>
        <end position="307"/>
    </location>
</feature>
<feature type="transmembrane region" description="Helical" evidence="1">
    <location>
        <begin position="340"/>
        <end position="358"/>
    </location>
</feature>
<organism evidence="2 3">
    <name type="scientific">Parabacteroides merdae</name>
    <dbReference type="NCBI Taxonomy" id="46503"/>
    <lineage>
        <taxon>Bacteria</taxon>
        <taxon>Pseudomonadati</taxon>
        <taxon>Bacteroidota</taxon>
        <taxon>Bacteroidia</taxon>
        <taxon>Bacteroidales</taxon>
        <taxon>Tannerellaceae</taxon>
        <taxon>Parabacteroides</taxon>
    </lineage>
</organism>
<proteinExistence type="predicted"/>
<feature type="transmembrane region" description="Helical" evidence="1">
    <location>
        <begin position="6"/>
        <end position="24"/>
    </location>
</feature>
<name>A0AA43W3P6_9BACT</name>
<feature type="transmembrane region" description="Helical" evidence="1">
    <location>
        <begin position="89"/>
        <end position="115"/>
    </location>
</feature>
<sequence>MFEIVPASWYAPVFFNMVLLLTGMKCTLLRKTNKGVFLFLLFFVIVLFGTRPLTFVYFGDTEVYAAMYQLIGSTSLAELNWDKDWLFDLLMYLFNQLGLSVHTFFLFVASVYVGCSAWACKRLFGSSAYLAFLFVVGSFSFYGYGVNGIRNGMAAALTLLTFSYLKTNRWIALILSFVIIPIHGSMLLPVCAAWLSLFYKNTKFYLYCWLFSIFLSVSIGGALETYFASLNMVDDERFSSYLLNKNFSDQFSSIGFRWDFLLYSVMPIWLGWYVVIKRKIYNDQYLLLLHTYLLSNAFWIMLIRASFSNRFAYLSWFMYPIVLAYPLLILPVWRCNRRKIVIILMAHYLFTYLMWIIGKL</sequence>
<protein>
    <submittedName>
        <fullName evidence="2">EpsG family protein</fullName>
    </submittedName>
</protein>
<gene>
    <name evidence="2" type="ORF">GMD92_05785</name>
</gene>
<feature type="transmembrane region" description="Helical" evidence="1">
    <location>
        <begin position="127"/>
        <end position="144"/>
    </location>
</feature>
<reference evidence="2 3" key="1">
    <citation type="journal article" date="2019" name="Nat. Med.">
        <title>A library of human gut bacterial isolates paired with longitudinal multiomics data enables mechanistic microbiome research.</title>
        <authorList>
            <person name="Poyet M."/>
            <person name="Groussin M."/>
            <person name="Gibbons S.M."/>
            <person name="Avila-Pacheco J."/>
            <person name="Jiang X."/>
            <person name="Kearney S.M."/>
            <person name="Perrotta A.R."/>
            <person name="Berdy B."/>
            <person name="Zhao S."/>
            <person name="Lieberman T.D."/>
            <person name="Swanson P.K."/>
            <person name="Smith M."/>
            <person name="Roesemann S."/>
            <person name="Alexander J.E."/>
            <person name="Rich S.A."/>
            <person name="Livny J."/>
            <person name="Vlamakis H."/>
            <person name="Clish C."/>
            <person name="Bullock K."/>
            <person name="Deik A."/>
            <person name="Scott J."/>
            <person name="Pierce K.A."/>
            <person name="Xavier R.J."/>
            <person name="Alm E.J."/>
        </authorList>
    </citation>
    <scope>NUCLEOTIDE SEQUENCE [LARGE SCALE GENOMIC DNA]</scope>
    <source>
        <strain evidence="2 3">BIOML-A16</strain>
    </source>
</reference>
<dbReference type="Proteomes" id="UP000448908">
    <property type="component" value="Unassembled WGS sequence"/>
</dbReference>
<dbReference type="EMBL" id="WNDA01000006">
    <property type="protein sequence ID" value="MTU68591.1"/>
    <property type="molecule type" value="Genomic_DNA"/>
</dbReference>
<feature type="transmembrane region" description="Helical" evidence="1">
    <location>
        <begin position="36"/>
        <end position="58"/>
    </location>
</feature>
<comment type="caution">
    <text evidence="2">The sequence shown here is derived from an EMBL/GenBank/DDBJ whole genome shotgun (WGS) entry which is preliminary data.</text>
</comment>
<keyword evidence="1" id="KW-1133">Transmembrane helix</keyword>
<dbReference type="InterPro" id="IPR049458">
    <property type="entry name" value="EpsG-like"/>
</dbReference>
<feature type="transmembrane region" description="Helical" evidence="1">
    <location>
        <begin position="256"/>
        <end position="275"/>
    </location>
</feature>
<keyword evidence="1" id="KW-0812">Transmembrane</keyword>
<dbReference type="RefSeq" id="WP_155150744.1">
    <property type="nucleotide sequence ID" value="NZ_WNCS01000001.1"/>
</dbReference>
<accession>A0AA43W3P6</accession>
<keyword evidence="1" id="KW-0472">Membrane</keyword>
<feature type="transmembrane region" description="Helical" evidence="1">
    <location>
        <begin position="204"/>
        <end position="223"/>
    </location>
</feature>
<evidence type="ECO:0000313" key="3">
    <source>
        <dbReference type="Proteomes" id="UP000448908"/>
    </source>
</evidence>